<evidence type="ECO:0000313" key="3">
    <source>
        <dbReference type="Proteomes" id="UP001302126"/>
    </source>
</evidence>
<gene>
    <name evidence="2" type="ORF">QBC35DRAFT_463608</name>
</gene>
<reference evidence="2" key="2">
    <citation type="submission" date="2023-05" db="EMBL/GenBank/DDBJ databases">
        <authorList>
            <consortium name="Lawrence Berkeley National Laboratory"/>
            <person name="Steindorff A."/>
            <person name="Hensen N."/>
            <person name="Bonometti L."/>
            <person name="Westerberg I."/>
            <person name="Brannstrom I.O."/>
            <person name="Guillou S."/>
            <person name="Cros-Aarteil S."/>
            <person name="Calhoun S."/>
            <person name="Haridas S."/>
            <person name="Kuo A."/>
            <person name="Mondo S."/>
            <person name="Pangilinan J."/>
            <person name="Riley R."/>
            <person name="Labutti K."/>
            <person name="Andreopoulos B."/>
            <person name="Lipzen A."/>
            <person name="Chen C."/>
            <person name="Yanf M."/>
            <person name="Daum C."/>
            <person name="Ng V."/>
            <person name="Clum A."/>
            <person name="Ohm R."/>
            <person name="Martin F."/>
            <person name="Silar P."/>
            <person name="Natvig D."/>
            <person name="Lalanne C."/>
            <person name="Gautier V."/>
            <person name="Ament-Velasquez S.L."/>
            <person name="Kruys A."/>
            <person name="Hutchinson M.I."/>
            <person name="Powell A.J."/>
            <person name="Barry K."/>
            <person name="Miller A.N."/>
            <person name="Grigoriev I.V."/>
            <person name="Debuchy R."/>
            <person name="Gladieux P."/>
            <person name="Thoren M.H."/>
            <person name="Johannesson H."/>
        </authorList>
    </citation>
    <scope>NUCLEOTIDE SEQUENCE</scope>
    <source>
        <strain evidence="2">PSN309</strain>
    </source>
</reference>
<name>A0AAN6WW91_9PEZI</name>
<feature type="compositionally biased region" description="Polar residues" evidence="1">
    <location>
        <begin position="47"/>
        <end position="72"/>
    </location>
</feature>
<sequence>MASDRRNPLFVLPGVSGDLVEDEGSNAAQLSEISDHTGSGYSLDLLSFQSEDQDQATGGASPIPGTSSNAISTPGGPWADFNLIDAKGKQPVLDAAVGIRNVSEDRPRSRSDFEMAIVCALKLEAEAVLHLFDRFWDDDGGSVRQSPW</sequence>
<evidence type="ECO:0000256" key="1">
    <source>
        <dbReference type="SAM" id="MobiDB-lite"/>
    </source>
</evidence>
<proteinExistence type="predicted"/>
<protein>
    <submittedName>
        <fullName evidence="2">Uncharacterized protein</fullName>
    </submittedName>
</protein>
<dbReference type="Proteomes" id="UP001302126">
    <property type="component" value="Unassembled WGS sequence"/>
</dbReference>
<dbReference type="AlphaFoldDB" id="A0AAN6WW91"/>
<evidence type="ECO:0000313" key="2">
    <source>
        <dbReference type="EMBL" id="KAK4187622.1"/>
    </source>
</evidence>
<accession>A0AAN6WW91</accession>
<reference evidence="2" key="1">
    <citation type="journal article" date="2023" name="Mol. Phylogenet. Evol.">
        <title>Genome-scale phylogeny and comparative genomics of the fungal order Sordariales.</title>
        <authorList>
            <person name="Hensen N."/>
            <person name="Bonometti L."/>
            <person name="Westerberg I."/>
            <person name="Brannstrom I.O."/>
            <person name="Guillou S."/>
            <person name="Cros-Aarteil S."/>
            <person name="Calhoun S."/>
            <person name="Haridas S."/>
            <person name="Kuo A."/>
            <person name="Mondo S."/>
            <person name="Pangilinan J."/>
            <person name="Riley R."/>
            <person name="LaButti K."/>
            <person name="Andreopoulos B."/>
            <person name="Lipzen A."/>
            <person name="Chen C."/>
            <person name="Yan M."/>
            <person name="Daum C."/>
            <person name="Ng V."/>
            <person name="Clum A."/>
            <person name="Steindorff A."/>
            <person name="Ohm R.A."/>
            <person name="Martin F."/>
            <person name="Silar P."/>
            <person name="Natvig D.O."/>
            <person name="Lalanne C."/>
            <person name="Gautier V."/>
            <person name="Ament-Velasquez S.L."/>
            <person name="Kruys A."/>
            <person name="Hutchinson M.I."/>
            <person name="Powell A.J."/>
            <person name="Barry K."/>
            <person name="Miller A.N."/>
            <person name="Grigoriev I.V."/>
            <person name="Debuchy R."/>
            <person name="Gladieux P."/>
            <person name="Hiltunen Thoren M."/>
            <person name="Johannesson H."/>
        </authorList>
    </citation>
    <scope>NUCLEOTIDE SEQUENCE</scope>
    <source>
        <strain evidence="2">PSN309</strain>
    </source>
</reference>
<keyword evidence="3" id="KW-1185">Reference proteome</keyword>
<comment type="caution">
    <text evidence="2">The sequence shown here is derived from an EMBL/GenBank/DDBJ whole genome shotgun (WGS) entry which is preliminary data.</text>
</comment>
<dbReference type="EMBL" id="MU864399">
    <property type="protein sequence ID" value="KAK4187622.1"/>
    <property type="molecule type" value="Genomic_DNA"/>
</dbReference>
<feature type="compositionally biased region" description="Polar residues" evidence="1">
    <location>
        <begin position="26"/>
        <end position="40"/>
    </location>
</feature>
<organism evidence="2 3">
    <name type="scientific">Podospora australis</name>
    <dbReference type="NCBI Taxonomy" id="1536484"/>
    <lineage>
        <taxon>Eukaryota</taxon>
        <taxon>Fungi</taxon>
        <taxon>Dikarya</taxon>
        <taxon>Ascomycota</taxon>
        <taxon>Pezizomycotina</taxon>
        <taxon>Sordariomycetes</taxon>
        <taxon>Sordariomycetidae</taxon>
        <taxon>Sordariales</taxon>
        <taxon>Podosporaceae</taxon>
        <taxon>Podospora</taxon>
    </lineage>
</organism>
<feature type="region of interest" description="Disordered" evidence="1">
    <location>
        <begin position="1"/>
        <end position="74"/>
    </location>
</feature>